<proteinExistence type="inferred from homology"/>
<dbReference type="Pfam" id="PF00089">
    <property type="entry name" value="Trypsin"/>
    <property type="match status" value="1"/>
</dbReference>
<feature type="domain" description="Peptidase S1" evidence="5">
    <location>
        <begin position="37"/>
        <end position="262"/>
    </location>
</feature>
<keyword evidence="3" id="KW-0720">Serine protease</keyword>
<feature type="chain" id="PRO_5046704862" evidence="4">
    <location>
        <begin position="31"/>
        <end position="262"/>
    </location>
</feature>
<evidence type="ECO:0000256" key="2">
    <source>
        <dbReference type="ARBA" id="ARBA00023157"/>
    </source>
</evidence>
<reference evidence="6 7" key="1">
    <citation type="submission" date="2023-03" db="EMBL/GenBank/DDBJ databases">
        <title>YIM 133296 draft genome.</title>
        <authorList>
            <person name="Xiong L."/>
        </authorList>
    </citation>
    <scope>NUCLEOTIDE SEQUENCE [LARGE SCALE GENOMIC DNA]</scope>
    <source>
        <strain evidence="6 7">YIM 133296</strain>
    </source>
</reference>
<evidence type="ECO:0000313" key="6">
    <source>
        <dbReference type="EMBL" id="MDF8266425.1"/>
    </source>
</evidence>
<dbReference type="CDD" id="cd00190">
    <property type="entry name" value="Tryp_SPc"/>
    <property type="match status" value="1"/>
</dbReference>
<dbReference type="PANTHER" id="PTHR24276:SF98">
    <property type="entry name" value="FI18310P1-RELATED"/>
    <property type="match status" value="1"/>
</dbReference>
<keyword evidence="3" id="KW-0378">Hydrolase</keyword>
<dbReference type="InterPro" id="IPR043504">
    <property type="entry name" value="Peptidase_S1_PA_chymotrypsin"/>
</dbReference>
<dbReference type="PRINTS" id="PR00722">
    <property type="entry name" value="CHYMOTRYPSIN"/>
</dbReference>
<evidence type="ECO:0000256" key="3">
    <source>
        <dbReference type="RuleBase" id="RU363034"/>
    </source>
</evidence>
<evidence type="ECO:0000313" key="7">
    <source>
        <dbReference type="Proteomes" id="UP001528912"/>
    </source>
</evidence>
<dbReference type="Proteomes" id="UP001528912">
    <property type="component" value="Unassembled WGS sequence"/>
</dbReference>
<keyword evidence="7" id="KW-1185">Reference proteome</keyword>
<dbReference type="InterPro" id="IPR050430">
    <property type="entry name" value="Peptidase_S1"/>
</dbReference>
<accession>A0ABT6CCB8</accession>
<dbReference type="InterPro" id="IPR033116">
    <property type="entry name" value="TRYPSIN_SER"/>
</dbReference>
<dbReference type="PROSITE" id="PS50240">
    <property type="entry name" value="TRYPSIN_DOM"/>
    <property type="match status" value="1"/>
</dbReference>
<dbReference type="PROSITE" id="PS00134">
    <property type="entry name" value="TRYPSIN_HIS"/>
    <property type="match status" value="1"/>
</dbReference>
<evidence type="ECO:0000256" key="1">
    <source>
        <dbReference type="ARBA" id="ARBA00007664"/>
    </source>
</evidence>
<dbReference type="SUPFAM" id="SSF50494">
    <property type="entry name" value="Trypsin-like serine proteases"/>
    <property type="match status" value="1"/>
</dbReference>
<name>A0ABT6CCB8_9MICO</name>
<sequence>MSSTSKRMRLAMVATAGTVATFAAVGSAYAVDGPQPIVGGEIAHTADAPWAIQMSNVNSPASSGEYCGGTLVAANKVVTAAHCVEGTSTSEWTAVQGRDDLNDSSTGKESKITDIWYDPAYGNGAHDVAVVTLATPFDGVATLPLNQDTSVGESGSTATVYGWGDTEGTGPADTFQKVDVPLMGDATCGSAYGGEYVGTGEICAGYDEGGKDSCQGDSGGPLVLGGKLIGVVSWGNGCADAGNPGVYSEVATYYDELTAQIG</sequence>
<evidence type="ECO:0000259" key="5">
    <source>
        <dbReference type="PROSITE" id="PS50240"/>
    </source>
</evidence>
<dbReference type="InterPro" id="IPR001254">
    <property type="entry name" value="Trypsin_dom"/>
</dbReference>
<feature type="signal peptide" evidence="4">
    <location>
        <begin position="1"/>
        <end position="30"/>
    </location>
</feature>
<dbReference type="EMBL" id="JAROAV010000055">
    <property type="protein sequence ID" value="MDF8266425.1"/>
    <property type="molecule type" value="Genomic_DNA"/>
</dbReference>
<dbReference type="GO" id="GO:0006508">
    <property type="term" value="P:proteolysis"/>
    <property type="evidence" value="ECO:0007669"/>
    <property type="project" value="UniProtKB-KW"/>
</dbReference>
<dbReference type="PANTHER" id="PTHR24276">
    <property type="entry name" value="POLYSERASE-RELATED"/>
    <property type="match status" value="1"/>
</dbReference>
<comment type="similarity">
    <text evidence="1">Belongs to the peptidase S1 family.</text>
</comment>
<organism evidence="6 7">
    <name type="scientific">Luteipulveratus flavus</name>
    <dbReference type="NCBI Taxonomy" id="3031728"/>
    <lineage>
        <taxon>Bacteria</taxon>
        <taxon>Bacillati</taxon>
        <taxon>Actinomycetota</taxon>
        <taxon>Actinomycetes</taxon>
        <taxon>Micrococcales</taxon>
        <taxon>Dermacoccaceae</taxon>
        <taxon>Luteipulveratus</taxon>
    </lineage>
</organism>
<dbReference type="SMART" id="SM00020">
    <property type="entry name" value="Tryp_SPc"/>
    <property type="match status" value="1"/>
</dbReference>
<comment type="caution">
    <text evidence="6">The sequence shown here is derived from an EMBL/GenBank/DDBJ whole genome shotgun (WGS) entry which is preliminary data.</text>
</comment>
<evidence type="ECO:0000256" key="4">
    <source>
        <dbReference type="SAM" id="SignalP"/>
    </source>
</evidence>
<dbReference type="PROSITE" id="PS00135">
    <property type="entry name" value="TRYPSIN_SER"/>
    <property type="match status" value="1"/>
</dbReference>
<keyword evidence="3 6" id="KW-0645">Protease</keyword>
<dbReference type="Gene3D" id="2.40.10.10">
    <property type="entry name" value="Trypsin-like serine proteases"/>
    <property type="match status" value="1"/>
</dbReference>
<dbReference type="RefSeq" id="WP_277193624.1">
    <property type="nucleotide sequence ID" value="NZ_JAROAV010000055.1"/>
</dbReference>
<dbReference type="InterPro" id="IPR001314">
    <property type="entry name" value="Peptidase_S1A"/>
</dbReference>
<dbReference type="GO" id="GO:0008233">
    <property type="term" value="F:peptidase activity"/>
    <property type="evidence" value="ECO:0007669"/>
    <property type="project" value="UniProtKB-KW"/>
</dbReference>
<keyword evidence="4" id="KW-0732">Signal</keyword>
<dbReference type="InterPro" id="IPR009003">
    <property type="entry name" value="Peptidase_S1_PA"/>
</dbReference>
<dbReference type="InterPro" id="IPR018114">
    <property type="entry name" value="TRYPSIN_HIS"/>
</dbReference>
<keyword evidence="2" id="KW-1015">Disulfide bond</keyword>
<protein>
    <submittedName>
        <fullName evidence="6">Serine protease</fullName>
    </submittedName>
</protein>
<gene>
    <name evidence="6" type="ORF">P4R38_19415</name>
</gene>